<accession>A0A495IDS0</accession>
<name>A0A495IDS0_9MICO</name>
<dbReference type="RefSeq" id="WP_147430058.1">
    <property type="nucleotide sequence ID" value="NZ_RBKS01000001.1"/>
</dbReference>
<comment type="caution">
    <text evidence="3">The sequence shown here is derived from an EMBL/GenBank/DDBJ whole genome shotgun (WGS) entry which is preliminary data.</text>
</comment>
<keyword evidence="4" id="KW-1185">Reference proteome</keyword>
<feature type="signal peptide" evidence="2">
    <location>
        <begin position="1"/>
        <end position="21"/>
    </location>
</feature>
<evidence type="ECO:0000256" key="2">
    <source>
        <dbReference type="SAM" id="SignalP"/>
    </source>
</evidence>
<evidence type="ECO:0000313" key="4">
    <source>
        <dbReference type="Proteomes" id="UP000280008"/>
    </source>
</evidence>
<reference evidence="3 4" key="1">
    <citation type="submission" date="2018-10" db="EMBL/GenBank/DDBJ databases">
        <title>Sequencing the genomes of 1000 actinobacteria strains.</title>
        <authorList>
            <person name="Klenk H.-P."/>
        </authorList>
    </citation>
    <scope>NUCLEOTIDE SEQUENCE [LARGE SCALE GENOMIC DNA]</scope>
    <source>
        <strain evidence="3 4">DSM 17894</strain>
    </source>
</reference>
<dbReference type="OrthoDB" id="4939012at2"/>
<feature type="chain" id="PRO_5038620389" description="LppA-like lipoprotein" evidence="2">
    <location>
        <begin position="22"/>
        <end position="197"/>
    </location>
</feature>
<dbReference type="AlphaFoldDB" id="A0A495IDS0"/>
<evidence type="ECO:0000256" key="1">
    <source>
        <dbReference type="SAM" id="MobiDB-lite"/>
    </source>
</evidence>
<organism evidence="3 4">
    <name type="scientific">Frondihabitans australicus</name>
    <dbReference type="NCBI Taxonomy" id="386892"/>
    <lineage>
        <taxon>Bacteria</taxon>
        <taxon>Bacillati</taxon>
        <taxon>Actinomycetota</taxon>
        <taxon>Actinomycetes</taxon>
        <taxon>Micrococcales</taxon>
        <taxon>Microbacteriaceae</taxon>
        <taxon>Frondihabitans</taxon>
    </lineage>
</organism>
<evidence type="ECO:0000313" key="3">
    <source>
        <dbReference type="EMBL" id="RKR73471.1"/>
    </source>
</evidence>
<protein>
    <recommendedName>
        <fullName evidence="5">LppA-like lipoprotein</fullName>
    </recommendedName>
</protein>
<feature type="region of interest" description="Disordered" evidence="1">
    <location>
        <begin position="178"/>
        <end position="197"/>
    </location>
</feature>
<proteinExistence type="predicted"/>
<dbReference type="Proteomes" id="UP000280008">
    <property type="component" value="Unassembled WGS sequence"/>
</dbReference>
<dbReference type="EMBL" id="RBKS01000001">
    <property type="protein sequence ID" value="RKR73471.1"/>
    <property type="molecule type" value="Genomic_DNA"/>
</dbReference>
<evidence type="ECO:0008006" key="5">
    <source>
        <dbReference type="Google" id="ProtNLM"/>
    </source>
</evidence>
<dbReference type="PROSITE" id="PS51257">
    <property type="entry name" value="PROKAR_LIPOPROTEIN"/>
    <property type="match status" value="1"/>
</dbReference>
<keyword evidence="2" id="KW-0732">Signal</keyword>
<gene>
    <name evidence="3" type="ORF">C8E83_0564</name>
</gene>
<sequence length="197" mass="20879">MRLRTLAISLVLGLATTAGLAGCTNEIPSASVTTNSMTPNESIDAMYELYERTLANAGDARWQPAPVGSNDLDITPQDCKLSDGSTGIRYADVLFGPGITSRQRTAHEVAGLWRALGLHVQSLAPSTPSDPQWRTHGTSDDVDIMFTADPHRSSVSIVMACIPGNADDMIDRIIAHREQKATATPSPAPVGDTAPTP</sequence>